<dbReference type="Proteomes" id="UP001597369">
    <property type="component" value="Unassembled WGS sequence"/>
</dbReference>
<dbReference type="Pfam" id="PF13181">
    <property type="entry name" value="TPR_8"/>
    <property type="match status" value="1"/>
</dbReference>
<protein>
    <submittedName>
        <fullName evidence="1">Tetratricopeptide repeat protein</fullName>
    </submittedName>
</protein>
<keyword evidence="2" id="KW-1185">Reference proteome</keyword>
<name>A0ABW4X0T7_9BACT</name>
<dbReference type="Gene3D" id="1.25.40.10">
    <property type="entry name" value="Tetratricopeptide repeat domain"/>
    <property type="match status" value="2"/>
</dbReference>
<dbReference type="InterPro" id="IPR011990">
    <property type="entry name" value="TPR-like_helical_dom_sf"/>
</dbReference>
<evidence type="ECO:0000313" key="2">
    <source>
        <dbReference type="Proteomes" id="UP001597369"/>
    </source>
</evidence>
<dbReference type="SUPFAM" id="SSF48452">
    <property type="entry name" value="TPR-like"/>
    <property type="match status" value="1"/>
</dbReference>
<dbReference type="SMART" id="SM00028">
    <property type="entry name" value="TPR"/>
    <property type="match status" value="2"/>
</dbReference>
<sequence length="248" mass="28226">MCCAFQSVCTAADNSENELLLQRAEQLLSSHKDNEALHLYEKVLALSADSYEALCKASLLHCRIGDRYSDETSKLQHFEKAKNYARRAYSINSTDAESNFVMAMSMYAYAMVAGPKERLSSIHDAKPFIDAALACNSHHDGAWYLLGRWYYKMANLNFAEKIAAKVFFDGLCEEATNQHAVEALNNAIAYNPTYIRYYYDLACIYQDMNETQSCITTLEKALTVNLDTKNELELSRRCKIMLKEHLNN</sequence>
<dbReference type="EMBL" id="JBHUHV010000053">
    <property type="protein sequence ID" value="MFD2068528.1"/>
    <property type="molecule type" value="Genomic_DNA"/>
</dbReference>
<reference evidence="2" key="1">
    <citation type="journal article" date="2019" name="Int. J. Syst. Evol. Microbiol.">
        <title>The Global Catalogue of Microorganisms (GCM) 10K type strain sequencing project: providing services to taxonomists for standard genome sequencing and annotation.</title>
        <authorList>
            <consortium name="The Broad Institute Genomics Platform"/>
            <consortium name="The Broad Institute Genome Sequencing Center for Infectious Disease"/>
            <person name="Wu L."/>
            <person name="Ma J."/>
        </authorList>
    </citation>
    <scope>NUCLEOTIDE SEQUENCE [LARGE SCALE GENOMIC DNA]</scope>
    <source>
        <strain evidence="2">JCM 16545</strain>
    </source>
</reference>
<comment type="caution">
    <text evidence="1">The sequence shown here is derived from an EMBL/GenBank/DDBJ whole genome shotgun (WGS) entry which is preliminary data.</text>
</comment>
<proteinExistence type="predicted"/>
<gene>
    <name evidence="1" type="ORF">ACFSKU_16680</name>
</gene>
<dbReference type="InterPro" id="IPR019734">
    <property type="entry name" value="TPR_rpt"/>
</dbReference>
<accession>A0ABW4X0T7</accession>
<organism evidence="1 2">
    <name type="scientific">Pontibacter silvestris</name>
    <dbReference type="NCBI Taxonomy" id="2305183"/>
    <lineage>
        <taxon>Bacteria</taxon>
        <taxon>Pseudomonadati</taxon>
        <taxon>Bacteroidota</taxon>
        <taxon>Cytophagia</taxon>
        <taxon>Cytophagales</taxon>
        <taxon>Hymenobacteraceae</taxon>
        <taxon>Pontibacter</taxon>
    </lineage>
</organism>
<evidence type="ECO:0000313" key="1">
    <source>
        <dbReference type="EMBL" id="MFD2068528.1"/>
    </source>
</evidence>